<dbReference type="SUPFAM" id="SSF55729">
    <property type="entry name" value="Acyl-CoA N-acyltransferases (Nat)"/>
    <property type="match status" value="1"/>
</dbReference>
<dbReference type="EMBL" id="JAMLJM010000010">
    <property type="protein sequence ID" value="MCL9809904.1"/>
    <property type="molecule type" value="Genomic_DNA"/>
</dbReference>
<dbReference type="Pfam" id="PF00583">
    <property type="entry name" value="Acetyltransf_1"/>
    <property type="match status" value="1"/>
</dbReference>
<evidence type="ECO:0000256" key="2">
    <source>
        <dbReference type="ARBA" id="ARBA00023315"/>
    </source>
</evidence>
<dbReference type="InterPro" id="IPR050680">
    <property type="entry name" value="YpeA/RimI_acetyltransf"/>
</dbReference>
<dbReference type="Gene3D" id="3.40.630.30">
    <property type="match status" value="1"/>
</dbReference>
<reference evidence="4 5" key="1">
    <citation type="submission" date="2022-05" db="EMBL/GenBank/DDBJ databases">
        <title>Flavobacterium sp., isolated from activated sludge.</title>
        <authorList>
            <person name="Ran Q."/>
        </authorList>
    </citation>
    <scope>NUCLEOTIDE SEQUENCE [LARGE SCALE GENOMIC DNA]</scope>
    <source>
        <strain evidence="4 5">HXWNR70</strain>
    </source>
</reference>
<organism evidence="4 5">
    <name type="scientific">Flavobacterium luminosum</name>
    <dbReference type="NCBI Taxonomy" id="2949086"/>
    <lineage>
        <taxon>Bacteria</taxon>
        <taxon>Pseudomonadati</taxon>
        <taxon>Bacteroidota</taxon>
        <taxon>Flavobacteriia</taxon>
        <taxon>Flavobacteriales</taxon>
        <taxon>Flavobacteriaceae</taxon>
        <taxon>Flavobacterium</taxon>
    </lineage>
</organism>
<name>A0ABT0TQX5_9FLAO</name>
<keyword evidence="5" id="KW-1185">Reference proteome</keyword>
<evidence type="ECO:0000256" key="1">
    <source>
        <dbReference type="ARBA" id="ARBA00022679"/>
    </source>
</evidence>
<keyword evidence="1" id="KW-0808">Transferase</keyword>
<evidence type="ECO:0000259" key="3">
    <source>
        <dbReference type="PROSITE" id="PS51186"/>
    </source>
</evidence>
<sequence length="145" mass="16975">MQLKELTTLEEMLAQLETIHYLYPKMTAEKYELYLRQMIPHNYKQLIVLDGEKVAGITGFWKGIKLWSGPYLEIDNFVVHPDYRGKGIGKLLTDYIDAKAHEFGSTMIVLDAYVENYTAHRFYYNQGFAPRGYHFIKTINKNQLS</sequence>
<accession>A0ABT0TQX5</accession>
<comment type="caution">
    <text evidence="4">The sequence shown here is derived from an EMBL/GenBank/DDBJ whole genome shotgun (WGS) entry which is preliminary data.</text>
</comment>
<protein>
    <submittedName>
        <fullName evidence="4">GNAT family N-acetyltransferase</fullName>
    </submittedName>
</protein>
<evidence type="ECO:0000313" key="4">
    <source>
        <dbReference type="EMBL" id="MCL9809904.1"/>
    </source>
</evidence>
<dbReference type="PROSITE" id="PS51186">
    <property type="entry name" value="GNAT"/>
    <property type="match status" value="1"/>
</dbReference>
<evidence type="ECO:0000313" key="5">
    <source>
        <dbReference type="Proteomes" id="UP001317191"/>
    </source>
</evidence>
<dbReference type="InterPro" id="IPR016181">
    <property type="entry name" value="Acyl_CoA_acyltransferase"/>
</dbReference>
<dbReference type="InterPro" id="IPR000182">
    <property type="entry name" value="GNAT_dom"/>
</dbReference>
<dbReference type="PANTHER" id="PTHR43420">
    <property type="entry name" value="ACETYLTRANSFERASE"/>
    <property type="match status" value="1"/>
</dbReference>
<keyword evidence="2" id="KW-0012">Acyltransferase</keyword>
<dbReference type="Proteomes" id="UP001317191">
    <property type="component" value="Unassembled WGS sequence"/>
</dbReference>
<proteinExistence type="predicted"/>
<dbReference type="CDD" id="cd04301">
    <property type="entry name" value="NAT_SF"/>
    <property type="match status" value="1"/>
</dbReference>
<gene>
    <name evidence="4" type="ORF">NAT50_11105</name>
</gene>
<dbReference type="RefSeq" id="WP_250593299.1">
    <property type="nucleotide sequence ID" value="NZ_JAMLJM010000010.1"/>
</dbReference>
<feature type="domain" description="N-acetyltransferase" evidence="3">
    <location>
        <begin position="1"/>
        <end position="145"/>
    </location>
</feature>